<reference evidence="1 2" key="1">
    <citation type="journal article" date="2021" name="Sci. Rep.">
        <title>The distribution of antibiotic resistance genes in chicken gut microbiota commensals.</title>
        <authorList>
            <person name="Juricova H."/>
            <person name="Matiasovicova J."/>
            <person name="Kubasova T."/>
            <person name="Cejkova D."/>
            <person name="Rychlik I."/>
        </authorList>
    </citation>
    <scope>NUCLEOTIDE SEQUENCE [LARGE SCALE GENOMIC DNA]</scope>
    <source>
        <strain evidence="1 2">An421</strain>
    </source>
</reference>
<name>A0AA41D9R5_9BACT</name>
<keyword evidence="2" id="KW-1185">Reference proteome</keyword>
<dbReference type="EMBL" id="JACJMO010000002">
    <property type="protein sequence ID" value="MBM6856622.1"/>
    <property type="molecule type" value="Genomic_DNA"/>
</dbReference>
<organism evidence="1 2">
    <name type="scientific">Caecibacteroides pullorum</name>
    <dbReference type="NCBI Taxonomy" id="2725562"/>
    <lineage>
        <taxon>Bacteria</taxon>
        <taxon>Pseudomonadati</taxon>
        <taxon>Bacteroidota</taxon>
        <taxon>Bacteroidia</taxon>
        <taxon>Bacteroidales</taxon>
        <taxon>Bacteroidaceae</taxon>
        <taxon>Caecibacteroides</taxon>
    </lineage>
</organism>
<dbReference type="Proteomes" id="UP000698924">
    <property type="component" value="Unassembled WGS sequence"/>
</dbReference>
<protein>
    <submittedName>
        <fullName evidence="1">Uncharacterized protein</fullName>
    </submittedName>
</protein>
<dbReference type="AlphaFoldDB" id="A0AA41D9R5"/>
<sequence length="65" mass="7616">MKTFTLAQAINVLNENFKGYKILKKWDNVRELCIVFLDGNGKKWELFSSGDNYFQTAEDFVIYEA</sequence>
<proteinExistence type="predicted"/>
<dbReference type="RefSeq" id="WP_204971091.1">
    <property type="nucleotide sequence ID" value="NZ_JAAZTS010000002.1"/>
</dbReference>
<comment type="caution">
    <text evidence="1">The sequence shown here is derived from an EMBL/GenBank/DDBJ whole genome shotgun (WGS) entry which is preliminary data.</text>
</comment>
<accession>A0AA41D9R5</accession>
<evidence type="ECO:0000313" key="1">
    <source>
        <dbReference type="EMBL" id="MBM6856622.1"/>
    </source>
</evidence>
<evidence type="ECO:0000313" key="2">
    <source>
        <dbReference type="Proteomes" id="UP000698924"/>
    </source>
</evidence>
<gene>
    <name evidence="1" type="ORF">H6D15_03245</name>
</gene>